<comment type="caution">
    <text evidence="2">The sequence shown here is derived from an EMBL/GenBank/DDBJ whole genome shotgun (WGS) entry which is preliminary data.</text>
</comment>
<protein>
    <submittedName>
        <fullName evidence="2">Uncharacterized protein</fullName>
    </submittedName>
</protein>
<dbReference type="Proteomes" id="UP001054821">
    <property type="component" value="Chromosome 5"/>
</dbReference>
<feature type="compositionally biased region" description="Basic and acidic residues" evidence="1">
    <location>
        <begin position="40"/>
        <end position="49"/>
    </location>
</feature>
<evidence type="ECO:0000313" key="2">
    <source>
        <dbReference type="EMBL" id="KAI5328647.1"/>
    </source>
</evidence>
<feature type="compositionally biased region" description="Polar residues" evidence="1">
    <location>
        <begin position="98"/>
        <end position="116"/>
    </location>
</feature>
<feature type="compositionally biased region" description="Acidic residues" evidence="1">
    <location>
        <begin position="50"/>
        <end position="59"/>
    </location>
</feature>
<proteinExistence type="predicted"/>
<dbReference type="AlphaFoldDB" id="A0AAD4VQZ7"/>
<evidence type="ECO:0000313" key="3">
    <source>
        <dbReference type="Proteomes" id="UP001054821"/>
    </source>
</evidence>
<evidence type="ECO:0000256" key="1">
    <source>
        <dbReference type="SAM" id="MobiDB-lite"/>
    </source>
</evidence>
<name>A0AAD4VQZ7_PRUDU</name>
<feature type="region of interest" description="Disordered" evidence="1">
    <location>
        <begin position="36"/>
        <end position="141"/>
    </location>
</feature>
<keyword evidence="3" id="KW-1185">Reference proteome</keyword>
<accession>A0AAD4VQZ7</accession>
<gene>
    <name evidence="2" type="ORF">L3X38_028044</name>
</gene>
<organism evidence="2 3">
    <name type="scientific">Prunus dulcis</name>
    <name type="common">Almond</name>
    <name type="synonym">Amygdalus dulcis</name>
    <dbReference type="NCBI Taxonomy" id="3755"/>
    <lineage>
        <taxon>Eukaryota</taxon>
        <taxon>Viridiplantae</taxon>
        <taxon>Streptophyta</taxon>
        <taxon>Embryophyta</taxon>
        <taxon>Tracheophyta</taxon>
        <taxon>Spermatophyta</taxon>
        <taxon>Magnoliopsida</taxon>
        <taxon>eudicotyledons</taxon>
        <taxon>Gunneridae</taxon>
        <taxon>Pentapetalae</taxon>
        <taxon>rosids</taxon>
        <taxon>fabids</taxon>
        <taxon>Rosales</taxon>
        <taxon>Rosaceae</taxon>
        <taxon>Amygdaloideae</taxon>
        <taxon>Amygdaleae</taxon>
        <taxon>Prunus</taxon>
    </lineage>
</organism>
<reference evidence="2 3" key="1">
    <citation type="journal article" date="2022" name="G3 (Bethesda)">
        <title>Whole-genome sequence and methylome profiling of the almond [Prunus dulcis (Mill.) D.A. Webb] cultivar 'Nonpareil'.</title>
        <authorList>
            <person name="D'Amico-Willman K.M."/>
            <person name="Ouma W.Z."/>
            <person name="Meulia T."/>
            <person name="Sideli G.M."/>
            <person name="Gradziel T.M."/>
            <person name="Fresnedo-Ramirez J."/>
        </authorList>
    </citation>
    <scope>NUCLEOTIDE SEQUENCE [LARGE SCALE GENOMIC DNA]</scope>
    <source>
        <strain evidence="2">Clone GOH B32 T37-40</strain>
    </source>
</reference>
<dbReference type="EMBL" id="JAJFAZ020000005">
    <property type="protein sequence ID" value="KAI5328647.1"/>
    <property type="molecule type" value="Genomic_DNA"/>
</dbReference>
<sequence length="141" mass="15438">MANNEKEHAHKILVALEHFIEGQSDFGLDLVAVEAGPSENHCENERERDDGEDDEEEENVVGQIKHMIAGATIRARGEGDKKKIRSSGPPKFGGLVEPTNSGKPEGEFSSSFSQRDATPMGSCHVSRPQPSDQHIRIQSYG</sequence>